<dbReference type="InterPro" id="IPR000626">
    <property type="entry name" value="Ubiquitin-like_dom"/>
</dbReference>
<protein>
    <recommendedName>
        <fullName evidence="3">protein-serine/threonine phosphatase</fullName>
        <ecNumber evidence="3">3.1.3.16</ecNumber>
    </recommendedName>
    <alternativeName>
        <fullName evidence="9">Nuclear proteasome inhibitor UBLCP1</fullName>
    </alternativeName>
</protein>
<keyword evidence="6" id="KW-0460">Magnesium</keyword>
<evidence type="ECO:0000256" key="6">
    <source>
        <dbReference type="ARBA" id="ARBA00022842"/>
    </source>
</evidence>
<comment type="catalytic activity">
    <reaction evidence="11">
        <text>O-phospho-L-threonyl-[protein] + H2O = L-threonyl-[protein] + phosphate</text>
        <dbReference type="Rhea" id="RHEA:47004"/>
        <dbReference type="Rhea" id="RHEA-COMP:11060"/>
        <dbReference type="Rhea" id="RHEA-COMP:11605"/>
        <dbReference type="ChEBI" id="CHEBI:15377"/>
        <dbReference type="ChEBI" id="CHEBI:30013"/>
        <dbReference type="ChEBI" id="CHEBI:43474"/>
        <dbReference type="ChEBI" id="CHEBI:61977"/>
        <dbReference type="EC" id="3.1.3.16"/>
    </reaction>
</comment>
<reference evidence="15 16" key="1">
    <citation type="journal article" date="2011" name="PLoS Pathog.">
        <title>Endophytic Life Strategies Decoded by Genome and Transcriptome Analyses of the Mutualistic Root Symbiont Piriformospora indica.</title>
        <authorList>
            <person name="Zuccaro A."/>
            <person name="Lahrmann U."/>
            <person name="Guldener U."/>
            <person name="Langen G."/>
            <person name="Pfiffi S."/>
            <person name="Biedenkopf D."/>
            <person name="Wong P."/>
            <person name="Samans B."/>
            <person name="Grimm C."/>
            <person name="Basiewicz M."/>
            <person name="Murat C."/>
            <person name="Martin F."/>
            <person name="Kogel K.H."/>
        </authorList>
    </citation>
    <scope>NUCLEOTIDE SEQUENCE [LARGE SCALE GENOMIC DNA]</scope>
    <source>
        <strain evidence="15 16">DSM 11827</strain>
    </source>
</reference>
<dbReference type="OrthoDB" id="1711508at2759"/>
<dbReference type="InterPro" id="IPR011943">
    <property type="entry name" value="HAD-SF_hydro_IIID"/>
</dbReference>
<evidence type="ECO:0000259" key="14">
    <source>
        <dbReference type="PROSITE" id="PS50969"/>
    </source>
</evidence>
<keyword evidence="7" id="KW-0904">Protein phosphatase</keyword>
<evidence type="ECO:0000256" key="5">
    <source>
        <dbReference type="ARBA" id="ARBA00022801"/>
    </source>
</evidence>
<proteinExistence type="predicted"/>
<organism evidence="15 16">
    <name type="scientific">Serendipita indica (strain DSM 11827)</name>
    <name type="common">Root endophyte fungus</name>
    <name type="synonym">Piriformospora indica</name>
    <dbReference type="NCBI Taxonomy" id="1109443"/>
    <lineage>
        <taxon>Eukaryota</taxon>
        <taxon>Fungi</taxon>
        <taxon>Dikarya</taxon>
        <taxon>Basidiomycota</taxon>
        <taxon>Agaricomycotina</taxon>
        <taxon>Agaricomycetes</taxon>
        <taxon>Sebacinales</taxon>
        <taxon>Serendipitaceae</taxon>
        <taxon>Serendipita</taxon>
    </lineage>
</organism>
<keyword evidence="5" id="KW-0378">Hydrolase</keyword>
<dbReference type="InterPro" id="IPR036412">
    <property type="entry name" value="HAD-like_sf"/>
</dbReference>
<dbReference type="InterPro" id="IPR004274">
    <property type="entry name" value="FCP1_dom"/>
</dbReference>
<dbReference type="GO" id="GO:0005634">
    <property type="term" value="C:nucleus"/>
    <property type="evidence" value="ECO:0007669"/>
    <property type="project" value="UniProtKB-SubCell"/>
</dbReference>
<dbReference type="PANTHER" id="PTHR48493:SF1">
    <property type="entry name" value="UBIQUITIN-LIKE DOMAIN-CONTAINING CTD PHOSPHATASE 1"/>
    <property type="match status" value="1"/>
</dbReference>
<dbReference type="Pfam" id="PF03031">
    <property type="entry name" value="NIF"/>
    <property type="match status" value="1"/>
</dbReference>
<dbReference type="InterPro" id="IPR023214">
    <property type="entry name" value="HAD_sf"/>
</dbReference>
<evidence type="ECO:0000256" key="4">
    <source>
        <dbReference type="ARBA" id="ARBA00022723"/>
    </source>
</evidence>
<comment type="catalytic activity">
    <reaction evidence="10">
        <text>O-phospho-L-seryl-[protein] + H2O = L-seryl-[protein] + phosphate</text>
        <dbReference type="Rhea" id="RHEA:20629"/>
        <dbReference type="Rhea" id="RHEA-COMP:9863"/>
        <dbReference type="Rhea" id="RHEA-COMP:11604"/>
        <dbReference type="ChEBI" id="CHEBI:15377"/>
        <dbReference type="ChEBI" id="CHEBI:29999"/>
        <dbReference type="ChEBI" id="CHEBI:43474"/>
        <dbReference type="ChEBI" id="CHEBI:83421"/>
        <dbReference type="EC" id="3.1.3.16"/>
    </reaction>
</comment>
<dbReference type="OMA" id="TVHTPKY"/>
<dbReference type="InterPro" id="IPR051658">
    <property type="entry name" value="UBLCP1"/>
</dbReference>
<dbReference type="SUPFAM" id="SSF56784">
    <property type="entry name" value="HAD-like"/>
    <property type="match status" value="1"/>
</dbReference>
<evidence type="ECO:0000256" key="1">
    <source>
        <dbReference type="ARBA" id="ARBA00001946"/>
    </source>
</evidence>
<dbReference type="GO" id="GO:0046872">
    <property type="term" value="F:metal ion binding"/>
    <property type="evidence" value="ECO:0007669"/>
    <property type="project" value="UniProtKB-KW"/>
</dbReference>
<evidence type="ECO:0000256" key="2">
    <source>
        <dbReference type="ARBA" id="ARBA00004123"/>
    </source>
</evidence>
<dbReference type="Proteomes" id="UP000007148">
    <property type="component" value="Unassembled WGS sequence"/>
</dbReference>
<keyword evidence="16" id="KW-1185">Reference proteome</keyword>
<feature type="domain" description="Ubiquitin-like" evidence="13">
    <location>
        <begin position="46"/>
        <end position="122"/>
    </location>
</feature>
<evidence type="ECO:0000256" key="9">
    <source>
        <dbReference type="ARBA" id="ARBA00032039"/>
    </source>
</evidence>
<keyword evidence="4" id="KW-0479">Metal-binding</keyword>
<comment type="subcellular location">
    <subcellularLocation>
        <location evidence="2">Nucleus</location>
    </subcellularLocation>
</comment>
<dbReference type="EMBL" id="CAFZ01000126">
    <property type="protein sequence ID" value="CCA71589.1"/>
    <property type="molecule type" value="Genomic_DNA"/>
</dbReference>
<dbReference type="eggNOG" id="KOG1605">
    <property type="taxonomic scope" value="Eukaryota"/>
</dbReference>
<name>G4TJV4_SERID</name>
<dbReference type="PANTHER" id="PTHR48493">
    <property type="entry name" value="UBIQUITIN-LIKE DOMAIN-CONTAINING CTD PHOSPHATASE 1"/>
    <property type="match status" value="1"/>
</dbReference>
<evidence type="ECO:0000313" key="16">
    <source>
        <dbReference type="Proteomes" id="UP000007148"/>
    </source>
</evidence>
<dbReference type="InterPro" id="IPR029071">
    <property type="entry name" value="Ubiquitin-like_domsf"/>
</dbReference>
<dbReference type="EC" id="3.1.3.16" evidence="3"/>
<feature type="region of interest" description="Disordered" evidence="12">
    <location>
        <begin position="1"/>
        <end position="32"/>
    </location>
</feature>
<evidence type="ECO:0000256" key="12">
    <source>
        <dbReference type="SAM" id="MobiDB-lite"/>
    </source>
</evidence>
<dbReference type="NCBIfam" id="TIGR02245">
    <property type="entry name" value="HAD_IIID1"/>
    <property type="match status" value="1"/>
</dbReference>
<evidence type="ECO:0000256" key="7">
    <source>
        <dbReference type="ARBA" id="ARBA00022912"/>
    </source>
</evidence>
<dbReference type="AlphaFoldDB" id="G4TJV4"/>
<evidence type="ECO:0000256" key="11">
    <source>
        <dbReference type="ARBA" id="ARBA00048336"/>
    </source>
</evidence>
<evidence type="ECO:0000256" key="10">
    <source>
        <dbReference type="ARBA" id="ARBA00047761"/>
    </source>
</evidence>
<feature type="compositionally biased region" description="Polar residues" evidence="12">
    <location>
        <begin position="1"/>
        <end position="12"/>
    </location>
</feature>
<dbReference type="GO" id="GO:0090364">
    <property type="term" value="P:regulation of proteasome assembly"/>
    <property type="evidence" value="ECO:0007669"/>
    <property type="project" value="InterPro"/>
</dbReference>
<accession>G4TJV4</accession>
<feature type="domain" description="FCP1 homology" evidence="14">
    <location>
        <begin position="180"/>
        <end position="348"/>
    </location>
</feature>
<evidence type="ECO:0000313" key="15">
    <source>
        <dbReference type="EMBL" id="CCA71589.1"/>
    </source>
</evidence>
<dbReference type="Gene3D" id="3.10.20.90">
    <property type="entry name" value="Phosphatidylinositol 3-kinase Catalytic Subunit, Chain A, domain 1"/>
    <property type="match status" value="1"/>
</dbReference>
<dbReference type="HOGENOM" id="CLU_046931_1_0_1"/>
<dbReference type="STRING" id="1109443.G4TJV4"/>
<evidence type="ECO:0000256" key="3">
    <source>
        <dbReference type="ARBA" id="ARBA00013081"/>
    </source>
</evidence>
<dbReference type="InParanoid" id="G4TJV4"/>
<sequence>MATTIASTSQPDFTAVPADSEFASEPTTSSEPLGLLLAETPEENWIKLKFTHSGKEYTVDLADSDRVFDLKALLDKLTTVPPERQKIIGLVKGKLPPDQATIRDLNLTNGKKFSLIGTPQGHEHKDPSQLDLPDVFNDLDIDFSADPNSEAVRKFKNDARNKRKIREAVAALNVNLMNPLREGKKLLVLDLDYTILDTKPLTSGALPPSECARPGLHRFLEAIYPYYDICIWSQTSWVWLETKLSELGMVGADQNYKIAFVLDKKPMFTVFSKRDGKDFTHQVKALKIIWTLFPQYSEHNTIHVDDLGRNFALNPNEGLKISPYRNAHTLSAGEDRELDYLSIYLVHIANAAPSFTAFRHKDWKKIVALINRP</sequence>
<gene>
    <name evidence="15" type="ORF">PIIN_05526</name>
</gene>
<comment type="caution">
    <text evidence="15">The sequence shown here is derived from an EMBL/GenBank/DDBJ whole genome shotgun (WGS) entry which is preliminary data.</text>
</comment>
<dbReference type="Pfam" id="PF00240">
    <property type="entry name" value="ubiquitin"/>
    <property type="match status" value="1"/>
</dbReference>
<dbReference type="SMART" id="SM00577">
    <property type="entry name" value="CPDc"/>
    <property type="match status" value="1"/>
</dbReference>
<dbReference type="SUPFAM" id="SSF54236">
    <property type="entry name" value="Ubiquitin-like"/>
    <property type="match status" value="1"/>
</dbReference>
<dbReference type="Gene3D" id="3.40.50.1000">
    <property type="entry name" value="HAD superfamily/HAD-like"/>
    <property type="match status" value="1"/>
</dbReference>
<dbReference type="PROSITE" id="PS50053">
    <property type="entry name" value="UBIQUITIN_2"/>
    <property type="match status" value="1"/>
</dbReference>
<comment type="cofactor">
    <cofactor evidence="1">
        <name>Mg(2+)</name>
        <dbReference type="ChEBI" id="CHEBI:18420"/>
    </cofactor>
</comment>
<evidence type="ECO:0000259" key="13">
    <source>
        <dbReference type="PROSITE" id="PS50053"/>
    </source>
</evidence>
<dbReference type="SMART" id="SM00213">
    <property type="entry name" value="UBQ"/>
    <property type="match status" value="1"/>
</dbReference>
<keyword evidence="8" id="KW-0539">Nucleus</keyword>
<evidence type="ECO:0000256" key="8">
    <source>
        <dbReference type="ARBA" id="ARBA00023242"/>
    </source>
</evidence>
<dbReference type="GO" id="GO:0004722">
    <property type="term" value="F:protein serine/threonine phosphatase activity"/>
    <property type="evidence" value="ECO:0007669"/>
    <property type="project" value="UniProtKB-EC"/>
</dbReference>
<dbReference type="PROSITE" id="PS50969">
    <property type="entry name" value="FCP1"/>
    <property type="match status" value="1"/>
</dbReference>